<dbReference type="AlphaFoldDB" id="A0A1X2GWZ0"/>
<organism evidence="15 16">
    <name type="scientific">Hesseltinella vesiculosa</name>
    <dbReference type="NCBI Taxonomy" id="101127"/>
    <lineage>
        <taxon>Eukaryota</taxon>
        <taxon>Fungi</taxon>
        <taxon>Fungi incertae sedis</taxon>
        <taxon>Mucoromycota</taxon>
        <taxon>Mucoromycotina</taxon>
        <taxon>Mucoromycetes</taxon>
        <taxon>Mucorales</taxon>
        <taxon>Cunninghamellaceae</taxon>
        <taxon>Hesseltinella</taxon>
    </lineage>
</organism>
<keyword evidence="4 12" id="KW-0328">Glycosyltransferase</keyword>
<keyword evidence="7" id="KW-0735">Signal-anchor</keyword>
<dbReference type="Pfam" id="PF17039">
    <property type="entry name" value="Glyco_tran_10_N"/>
    <property type="match status" value="1"/>
</dbReference>
<dbReference type="InterPro" id="IPR055270">
    <property type="entry name" value="Glyco_tran_10_C"/>
</dbReference>
<proteinExistence type="inferred from homology"/>
<keyword evidence="9 12" id="KW-0472">Membrane</keyword>
<evidence type="ECO:0000256" key="12">
    <source>
        <dbReference type="RuleBase" id="RU003832"/>
    </source>
</evidence>
<evidence type="ECO:0000259" key="14">
    <source>
        <dbReference type="Pfam" id="PF17039"/>
    </source>
</evidence>
<dbReference type="PANTHER" id="PTHR11929">
    <property type="entry name" value="ALPHA- 1,3 -FUCOSYLTRANSFERASE"/>
    <property type="match status" value="1"/>
</dbReference>
<gene>
    <name evidence="15" type="ORF">DM01DRAFT_1330684</name>
</gene>
<comment type="similarity">
    <text evidence="3 12">Belongs to the glycosyltransferase 10 family.</text>
</comment>
<dbReference type="GO" id="GO:0046920">
    <property type="term" value="F:alpha-(1-&gt;3)-fucosyltransferase activity"/>
    <property type="evidence" value="ECO:0007669"/>
    <property type="project" value="TreeGrafter"/>
</dbReference>
<evidence type="ECO:0000313" key="16">
    <source>
        <dbReference type="Proteomes" id="UP000242146"/>
    </source>
</evidence>
<evidence type="ECO:0000256" key="11">
    <source>
        <dbReference type="ARBA" id="ARBA00037847"/>
    </source>
</evidence>
<keyword evidence="12" id="KW-0333">Golgi apparatus</keyword>
<dbReference type="InterPro" id="IPR038577">
    <property type="entry name" value="GT10-like_C_sf"/>
</dbReference>
<dbReference type="PANTHER" id="PTHR11929:SF194">
    <property type="entry name" value="ALPHA-(1,3)-FUCOSYLTRANSFERASE 10"/>
    <property type="match status" value="1"/>
</dbReference>
<feature type="domain" description="Fucosyltransferase C-terminal" evidence="13">
    <location>
        <begin position="151"/>
        <end position="336"/>
    </location>
</feature>
<dbReference type="FunFam" id="3.40.50.11660:FF:000002">
    <property type="entry name" value="Alpha-(1,3)-fucosyltransferase"/>
    <property type="match status" value="1"/>
</dbReference>
<protein>
    <recommendedName>
        <fullName evidence="12">Fucosyltransferase</fullName>
        <ecNumber evidence="12">2.4.1.-</ecNumber>
    </recommendedName>
</protein>
<evidence type="ECO:0000256" key="10">
    <source>
        <dbReference type="ARBA" id="ARBA00023180"/>
    </source>
</evidence>
<evidence type="ECO:0000256" key="6">
    <source>
        <dbReference type="ARBA" id="ARBA00022692"/>
    </source>
</evidence>
<keyword evidence="8 12" id="KW-1133">Transmembrane helix</keyword>
<keyword evidence="5 12" id="KW-0808">Transferase</keyword>
<dbReference type="EMBL" id="MCGT01000001">
    <property type="protein sequence ID" value="ORX62555.1"/>
    <property type="molecule type" value="Genomic_DNA"/>
</dbReference>
<evidence type="ECO:0000256" key="9">
    <source>
        <dbReference type="ARBA" id="ARBA00023136"/>
    </source>
</evidence>
<evidence type="ECO:0000256" key="8">
    <source>
        <dbReference type="ARBA" id="ARBA00022989"/>
    </source>
</evidence>
<sequence>MSVVIPPITLIHWTKFFQNAMFEGKDHPIENECRIPDGITVNTTDGQAWCTVTNDHLQLNTSDAVVFHAPDFIDSPENKPAYKGPEQKWVLYSMETPFSSIFRINQDKMNQFDYLASYHRKSAFLFPYYSPEALDVADRPLPTDFVKSKVKGAPVLWIASNCAATNSRQTYIAELMKYIQVDSYGDCLNNKPWPKDKTRPQLMSEYKFYLSVENANCEDYVTEKLFDTLKYSSLPIVDGPQSYDGYLPTSRAAIRMDAYPDPRDLAAYINFLDADDEAYLSYFDYRRKALTEAPMERLDRSFVELWSDQGAHNYHVSWCSICRKMASTWQERQAIPAATEPPKLVESEDGKSVYRDGYLLVDKTCEPVGKWGYARRGPPYDGFQFTPSPRDEFAYAATGQSLTTDDLDTLEASTSVMDNYHVMTFGLILFGMAIVGYIGWLLFQRTNQYRRLAKDAHTAA</sequence>
<evidence type="ECO:0000256" key="4">
    <source>
        <dbReference type="ARBA" id="ARBA00022676"/>
    </source>
</evidence>
<keyword evidence="6 12" id="KW-0812">Transmembrane</keyword>
<evidence type="ECO:0000256" key="5">
    <source>
        <dbReference type="ARBA" id="ARBA00022679"/>
    </source>
</evidence>
<comment type="subcellular location">
    <subcellularLocation>
        <location evidence="11">Endomembrane system</location>
        <topology evidence="11">Single-pass membrane protein</topology>
    </subcellularLocation>
    <subcellularLocation>
        <location evidence="12">Golgi apparatus</location>
        <location evidence="12">Golgi stack membrane</location>
        <topology evidence="12">Single-pass type II membrane protein</topology>
    </subcellularLocation>
    <subcellularLocation>
        <location evidence="1">Membrane</location>
        <topology evidence="1">Single-pass type II membrane protein</topology>
    </subcellularLocation>
</comment>
<keyword evidence="10" id="KW-0325">Glycoprotein</keyword>
<reference evidence="15 16" key="1">
    <citation type="submission" date="2016-07" db="EMBL/GenBank/DDBJ databases">
        <title>Pervasive Adenine N6-methylation of Active Genes in Fungi.</title>
        <authorList>
            <consortium name="DOE Joint Genome Institute"/>
            <person name="Mondo S.J."/>
            <person name="Dannebaum R.O."/>
            <person name="Kuo R.C."/>
            <person name="Labutti K."/>
            <person name="Haridas S."/>
            <person name="Kuo A."/>
            <person name="Salamov A."/>
            <person name="Ahrendt S.R."/>
            <person name="Lipzen A."/>
            <person name="Sullivan W."/>
            <person name="Andreopoulos W.B."/>
            <person name="Clum A."/>
            <person name="Lindquist E."/>
            <person name="Daum C."/>
            <person name="Ramamoorthy G.K."/>
            <person name="Gryganskyi A."/>
            <person name="Culley D."/>
            <person name="Magnuson J.K."/>
            <person name="James T.Y."/>
            <person name="O'Malley M.A."/>
            <person name="Stajich J.E."/>
            <person name="Spatafora J.W."/>
            <person name="Visel A."/>
            <person name="Grigoriev I.V."/>
        </authorList>
    </citation>
    <scope>NUCLEOTIDE SEQUENCE [LARGE SCALE GENOMIC DNA]</scope>
    <source>
        <strain evidence="15 16">NRRL 3301</strain>
    </source>
</reference>
<evidence type="ECO:0000256" key="7">
    <source>
        <dbReference type="ARBA" id="ARBA00022968"/>
    </source>
</evidence>
<dbReference type="GO" id="GO:0032580">
    <property type="term" value="C:Golgi cisterna membrane"/>
    <property type="evidence" value="ECO:0007669"/>
    <property type="project" value="UniProtKB-SubCell"/>
</dbReference>
<comment type="pathway">
    <text evidence="2">Protein modification; protein glycosylation.</text>
</comment>
<feature type="domain" description="Fucosyltransferase N-terminal" evidence="14">
    <location>
        <begin position="11"/>
        <end position="128"/>
    </location>
</feature>
<evidence type="ECO:0000256" key="2">
    <source>
        <dbReference type="ARBA" id="ARBA00004922"/>
    </source>
</evidence>
<dbReference type="UniPathway" id="UPA00378"/>
<evidence type="ECO:0000256" key="3">
    <source>
        <dbReference type="ARBA" id="ARBA00008919"/>
    </source>
</evidence>
<dbReference type="InterPro" id="IPR031481">
    <property type="entry name" value="Glyco_tran_10_N"/>
</dbReference>
<evidence type="ECO:0000256" key="1">
    <source>
        <dbReference type="ARBA" id="ARBA00004606"/>
    </source>
</evidence>
<name>A0A1X2GWZ0_9FUNG</name>
<dbReference type="Gene3D" id="3.40.50.11660">
    <property type="entry name" value="Glycosyl transferase family 10, C-terminal domain"/>
    <property type="match status" value="1"/>
</dbReference>
<dbReference type="Pfam" id="PF00852">
    <property type="entry name" value="Glyco_transf_10"/>
    <property type="match status" value="1"/>
</dbReference>
<accession>A0A1X2GWZ0</accession>
<keyword evidence="16" id="KW-1185">Reference proteome</keyword>
<dbReference type="InterPro" id="IPR001503">
    <property type="entry name" value="Glyco_trans_10"/>
</dbReference>
<dbReference type="EC" id="2.4.1.-" evidence="12"/>
<comment type="caution">
    <text evidence="15">The sequence shown here is derived from an EMBL/GenBank/DDBJ whole genome shotgun (WGS) entry which is preliminary data.</text>
</comment>
<dbReference type="OrthoDB" id="427096at2759"/>
<evidence type="ECO:0000313" key="15">
    <source>
        <dbReference type="EMBL" id="ORX62555.1"/>
    </source>
</evidence>
<dbReference type="SUPFAM" id="SSF53756">
    <property type="entry name" value="UDP-Glycosyltransferase/glycogen phosphorylase"/>
    <property type="match status" value="1"/>
</dbReference>
<evidence type="ECO:0000259" key="13">
    <source>
        <dbReference type="Pfam" id="PF00852"/>
    </source>
</evidence>
<dbReference type="STRING" id="101127.A0A1X2GWZ0"/>
<feature type="transmembrane region" description="Helical" evidence="12">
    <location>
        <begin position="420"/>
        <end position="443"/>
    </location>
</feature>
<dbReference type="Proteomes" id="UP000242146">
    <property type="component" value="Unassembled WGS sequence"/>
</dbReference>